<organism evidence="1 2">
    <name type="scientific">Hymenoscyphus fraxineus</name>
    <dbReference type="NCBI Taxonomy" id="746836"/>
    <lineage>
        <taxon>Eukaryota</taxon>
        <taxon>Fungi</taxon>
        <taxon>Dikarya</taxon>
        <taxon>Ascomycota</taxon>
        <taxon>Pezizomycotina</taxon>
        <taxon>Leotiomycetes</taxon>
        <taxon>Helotiales</taxon>
        <taxon>Helotiaceae</taxon>
        <taxon>Hymenoscyphus</taxon>
    </lineage>
</organism>
<dbReference type="EMBL" id="CAJVRL010000103">
    <property type="protein sequence ID" value="CAG8960905.1"/>
    <property type="molecule type" value="Genomic_DNA"/>
</dbReference>
<gene>
    <name evidence="1" type="ORF">HYFRA_00002442</name>
</gene>
<reference evidence="1" key="1">
    <citation type="submission" date="2021-07" db="EMBL/GenBank/DDBJ databases">
        <authorList>
            <person name="Durling M."/>
        </authorList>
    </citation>
    <scope>NUCLEOTIDE SEQUENCE</scope>
</reference>
<dbReference type="Proteomes" id="UP000696280">
    <property type="component" value="Unassembled WGS sequence"/>
</dbReference>
<protein>
    <submittedName>
        <fullName evidence="1">Uncharacterized protein</fullName>
    </submittedName>
</protein>
<dbReference type="AlphaFoldDB" id="A0A9N9PZ00"/>
<sequence length="83" mass="9607">MISQTSTSDWNAITGGPNTQVIIVGRYLPNNLKAKYCYQVTRPQKDLNYLHLDNMRFDFQLQDDELVIQFQDKKRPMKEGGGI</sequence>
<keyword evidence="2" id="KW-1185">Reference proteome</keyword>
<accession>A0A9N9PZ00</accession>
<name>A0A9N9PZ00_9HELO</name>
<proteinExistence type="predicted"/>
<evidence type="ECO:0000313" key="2">
    <source>
        <dbReference type="Proteomes" id="UP000696280"/>
    </source>
</evidence>
<comment type="caution">
    <text evidence="1">The sequence shown here is derived from an EMBL/GenBank/DDBJ whole genome shotgun (WGS) entry which is preliminary data.</text>
</comment>
<evidence type="ECO:0000313" key="1">
    <source>
        <dbReference type="EMBL" id="CAG8960905.1"/>
    </source>
</evidence>